<accession>A0ABW4SH56</accession>
<dbReference type="InterPro" id="IPR006359">
    <property type="entry name" value="Tscrpt_elong_fac_GreA"/>
</dbReference>
<keyword evidence="12" id="KW-0648">Protein biosynthesis</keyword>
<dbReference type="Proteomes" id="UP001597218">
    <property type="component" value="Unassembled WGS sequence"/>
</dbReference>
<dbReference type="RefSeq" id="WP_381538535.1">
    <property type="nucleotide sequence ID" value="NZ_JBHUGI010000032.1"/>
</dbReference>
<dbReference type="NCBIfam" id="TIGR01462">
    <property type="entry name" value="greA"/>
    <property type="match status" value="1"/>
</dbReference>
<dbReference type="GO" id="GO:0003746">
    <property type="term" value="F:translation elongation factor activity"/>
    <property type="evidence" value="ECO:0007669"/>
    <property type="project" value="UniProtKB-KW"/>
</dbReference>
<evidence type="ECO:0000256" key="4">
    <source>
        <dbReference type="ARBA" id="ARBA00023125"/>
    </source>
</evidence>
<dbReference type="SUPFAM" id="SSF46557">
    <property type="entry name" value="GreA transcript cleavage protein, N-terminal domain"/>
    <property type="match status" value="1"/>
</dbReference>
<dbReference type="InterPro" id="IPR023459">
    <property type="entry name" value="Tscrpt_elong_fac_GreA/B_fam"/>
</dbReference>
<reference evidence="13" key="1">
    <citation type="journal article" date="2019" name="Int. J. Syst. Evol. Microbiol.">
        <title>The Global Catalogue of Microorganisms (GCM) 10K type strain sequencing project: providing services to taxonomists for standard genome sequencing and annotation.</title>
        <authorList>
            <consortium name="The Broad Institute Genomics Platform"/>
            <consortium name="The Broad Institute Genome Sequencing Center for Infectious Disease"/>
            <person name="Wu L."/>
            <person name="Ma J."/>
        </authorList>
    </citation>
    <scope>NUCLEOTIDE SEQUENCE [LARGE SCALE GENOMIC DNA]</scope>
    <source>
        <strain evidence="13">CGMCC 4.7177</strain>
    </source>
</reference>
<evidence type="ECO:0000256" key="2">
    <source>
        <dbReference type="ARBA" id="ARBA00013729"/>
    </source>
</evidence>
<comment type="caution">
    <text evidence="12">The sequence shown here is derived from an EMBL/GenBank/DDBJ whole genome shotgun (WGS) entry which is preliminary data.</text>
</comment>
<dbReference type="InterPro" id="IPR022691">
    <property type="entry name" value="Tscrpt_elong_fac_GreA/B_N"/>
</dbReference>
<name>A0ABW4SH56_9BACL</name>
<dbReference type="PANTHER" id="PTHR30437">
    <property type="entry name" value="TRANSCRIPTION ELONGATION FACTOR GREA"/>
    <property type="match status" value="1"/>
</dbReference>
<dbReference type="Pfam" id="PF03449">
    <property type="entry name" value="GreA_GreB_N"/>
    <property type="match status" value="1"/>
</dbReference>
<sequence length="157" mass="17351">MKPKKYPMTESGKHAVLQELDTLQTQKRTEALERIKTARTFCDFREDSEYAAAMKAQAQMEERILLLLDMLENAEMISEKNHFVDSVVLGTPVTFIELPNGEKEIYTIVGMAEADPLNGTISNDSPLAKSLLGRSVGDEVSFSTPGGEMKLQIVAIG</sequence>
<comment type="similarity">
    <text evidence="1 8 9">Belongs to the GreA/GreB family.</text>
</comment>
<evidence type="ECO:0000256" key="6">
    <source>
        <dbReference type="ARBA" id="ARBA00024916"/>
    </source>
</evidence>
<dbReference type="Gene3D" id="1.10.287.180">
    <property type="entry name" value="Transcription elongation factor, GreA/GreB, N-terminal domain"/>
    <property type="match status" value="1"/>
</dbReference>
<evidence type="ECO:0000256" key="3">
    <source>
        <dbReference type="ARBA" id="ARBA00023015"/>
    </source>
</evidence>
<evidence type="ECO:0000256" key="1">
    <source>
        <dbReference type="ARBA" id="ARBA00008213"/>
    </source>
</evidence>
<dbReference type="InterPro" id="IPR036953">
    <property type="entry name" value="GreA/GreB_C_sf"/>
</dbReference>
<keyword evidence="5 8" id="KW-0804">Transcription</keyword>
<dbReference type="InterPro" id="IPR036805">
    <property type="entry name" value="Tscrpt_elong_fac_GreA/B_N_sf"/>
</dbReference>
<evidence type="ECO:0000313" key="13">
    <source>
        <dbReference type="Proteomes" id="UP001597218"/>
    </source>
</evidence>
<dbReference type="Gene3D" id="3.10.50.30">
    <property type="entry name" value="Transcription elongation factor, GreA/GreB, C-terminal domain"/>
    <property type="match status" value="1"/>
</dbReference>
<keyword evidence="12" id="KW-0251">Elongation factor</keyword>
<dbReference type="PANTHER" id="PTHR30437:SF4">
    <property type="entry name" value="TRANSCRIPTION ELONGATION FACTOR GREA"/>
    <property type="match status" value="1"/>
</dbReference>
<dbReference type="NCBIfam" id="NF001263">
    <property type="entry name" value="PRK00226.1-4"/>
    <property type="match status" value="1"/>
</dbReference>
<evidence type="ECO:0000256" key="8">
    <source>
        <dbReference type="HAMAP-Rule" id="MF_00105"/>
    </source>
</evidence>
<comment type="function">
    <text evidence="6 8 9">Necessary for efficient RNA polymerase transcription elongation past template-encoded arresting sites. The arresting sites in DNA have the property of trapping a certain fraction of elongating RNA polymerases that pass through, resulting in locked ternary complexes. Cleavage of the nascent transcript by cleavage factors such as GreA or GreB allows the resumption of elongation from the new 3'terminus. GreA releases sequences of 2 to 3 nucleotides.</text>
</comment>
<dbReference type="PIRSF" id="PIRSF006092">
    <property type="entry name" value="GreA_GreB"/>
    <property type="match status" value="1"/>
</dbReference>
<evidence type="ECO:0000256" key="5">
    <source>
        <dbReference type="ARBA" id="ARBA00023163"/>
    </source>
</evidence>
<keyword evidence="4 8" id="KW-0238">DNA-binding</keyword>
<proteinExistence type="inferred from homology"/>
<evidence type="ECO:0000256" key="7">
    <source>
        <dbReference type="ARBA" id="ARBA00030776"/>
    </source>
</evidence>
<dbReference type="InterPro" id="IPR018151">
    <property type="entry name" value="TF_GreA/GreB_CS"/>
</dbReference>
<dbReference type="InterPro" id="IPR001437">
    <property type="entry name" value="Tscrpt_elong_fac_GreA/B_C"/>
</dbReference>
<dbReference type="HAMAP" id="MF_00105">
    <property type="entry name" value="GreA_GreB"/>
    <property type="match status" value="1"/>
</dbReference>
<dbReference type="InterPro" id="IPR028624">
    <property type="entry name" value="Tscrpt_elong_fac_GreA/B"/>
</dbReference>
<dbReference type="PROSITE" id="PS00830">
    <property type="entry name" value="GREAB_2"/>
    <property type="match status" value="1"/>
</dbReference>
<gene>
    <name evidence="8 12" type="primary">greA</name>
    <name evidence="12" type="ORF">ACFSFY_12600</name>
</gene>
<keyword evidence="3 8" id="KW-0805">Transcription regulation</keyword>
<protein>
    <recommendedName>
        <fullName evidence="2 8">Transcription elongation factor GreA</fullName>
    </recommendedName>
    <alternativeName>
        <fullName evidence="7 8">Transcript cleavage factor GreA</fullName>
    </alternativeName>
</protein>
<evidence type="ECO:0000259" key="11">
    <source>
        <dbReference type="Pfam" id="PF03449"/>
    </source>
</evidence>
<evidence type="ECO:0000256" key="9">
    <source>
        <dbReference type="RuleBase" id="RU000556"/>
    </source>
</evidence>
<feature type="domain" description="Transcription elongation factor GreA/GreB N-terminal" evidence="11">
    <location>
        <begin position="7"/>
        <end position="75"/>
    </location>
</feature>
<dbReference type="SUPFAM" id="SSF54534">
    <property type="entry name" value="FKBP-like"/>
    <property type="match status" value="1"/>
</dbReference>
<evidence type="ECO:0000313" key="12">
    <source>
        <dbReference type="EMBL" id="MFD1928873.1"/>
    </source>
</evidence>
<evidence type="ECO:0000259" key="10">
    <source>
        <dbReference type="Pfam" id="PF01272"/>
    </source>
</evidence>
<feature type="domain" description="Transcription elongation factor GreA/GreB C-terminal" evidence="10">
    <location>
        <begin position="85"/>
        <end position="156"/>
    </location>
</feature>
<dbReference type="EMBL" id="JBHUGI010000032">
    <property type="protein sequence ID" value="MFD1928873.1"/>
    <property type="molecule type" value="Genomic_DNA"/>
</dbReference>
<keyword evidence="13" id="KW-1185">Reference proteome</keyword>
<organism evidence="12 13">
    <name type="scientific">Sporosarcina siberiensis</name>
    <dbReference type="NCBI Taxonomy" id="1365606"/>
    <lineage>
        <taxon>Bacteria</taxon>
        <taxon>Bacillati</taxon>
        <taxon>Bacillota</taxon>
        <taxon>Bacilli</taxon>
        <taxon>Bacillales</taxon>
        <taxon>Caryophanaceae</taxon>
        <taxon>Sporosarcina</taxon>
    </lineage>
</organism>
<dbReference type="Pfam" id="PF01272">
    <property type="entry name" value="GreA_GreB"/>
    <property type="match status" value="1"/>
</dbReference>